<dbReference type="PANTHER" id="PTHR11576:SF3">
    <property type="entry name" value="SI:CH211-14A17.6-RELATED"/>
    <property type="match status" value="1"/>
</dbReference>
<dbReference type="GO" id="GO:2000344">
    <property type="term" value="P:positive regulation of acrosome reaction"/>
    <property type="evidence" value="ECO:0007669"/>
    <property type="project" value="TreeGrafter"/>
</dbReference>
<dbReference type="GO" id="GO:0007339">
    <property type="term" value="P:binding of sperm to zona pellucida"/>
    <property type="evidence" value="ECO:0007669"/>
    <property type="project" value="TreeGrafter"/>
</dbReference>
<name>A0A7J5ZKW2_DISMA</name>
<protein>
    <submittedName>
        <fullName evidence="1">Uncharacterized protein</fullName>
    </submittedName>
</protein>
<comment type="caution">
    <text evidence="1">The sequence shown here is derived from an EMBL/GenBank/DDBJ whole genome shotgun (WGS) entry which is preliminary data.</text>
</comment>
<dbReference type="Proteomes" id="UP000518266">
    <property type="component" value="Unassembled WGS sequence"/>
</dbReference>
<dbReference type="GO" id="GO:0032190">
    <property type="term" value="F:acrosin binding"/>
    <property type="evidence" value="ECO:0007669"/>
    <property type="project" value="TreeGrafter"/>
</dbReference>
<dbReference type="GO" id="GO:0031012">
    <property type="term" value="C:extracellular matrix"/>
    <property type="evidence" value="ECO:0007669"/>
    <property type="project" value="TreeGrafter"/>
</dbReference>
<dbReference type="GO" id="GO:0035803">
    <property type="term" value="P:egg coat formation"/>
    <property type="evidence" value="ECO:0007669"/>
    <property type="project" value="TreeGrafter"/>
</dbReference>
<accession>A0A7J5ZKW2</accession>
<reference evidence="1 2" key="1">
    <citation type="submission" date="2020-03" db="EMBL/GenBank/DDBJ databases">
        <title>Dissostichus mawsoni Genome sequencing and assembly.</title>
        <authorList>
            <person name="Park H."/>
        </authorList>
    </citation>
    <scope>NUCLEOTIDE SEQUENCE [LARGE SCALE GENOMIC DNA]</scope>
    <source>
        <strain evidence="1">DM0001</strain>
        <tissue evidence="1">Muscle</tissue>
    </source>
</reference>
<dbReference type="EMBL" id="JAAKFY010000002">
    <property type="protein sequence ID" value="KAF3861008.1"/>
    <property type="molecule type" value="Genomic_DNA"/>
</dbReference>
<evidence type="ECO:0000313" key="2">
    <source>
        <dbReference type="Proteomes" id="UP000518266"/>
    </source>
</evidence>
<proteinExistence type="predicted"/>
<organism evidence="1 2">
    <name type="scientific">Dissostichus mawsoni</name>
    <name type="common">Antarctic cod</name>
    <dbReference type="NCBI Taxonomy" id="36200"/>
    <lineage>
        <taxon>Eukaryota</taxon>
        <taxon>Metazoa</taxon>
        <taxon>Chordata</taxon>
        <taxon>Craniata</taxon>
        <taxon>Vertebrata</taxon>
        <taxon>Euteleostomi</taxon>
        <taxon>Actinopterygii</taxon>
        <taxon>Neopterygii</taxon>
        <taxon>Teleostei</taxon>
        <taxon>Neoteleostei</taxon>
        <taxon>Acanthomorphata</taxon>
        <taxon>Eupercaria</taxon>
        <taxon>Perciformes</taxon>
        <taxon>Notothenioidei</taxon>
        <taxon>Nototheniidae</taxon>
        <taxon>Dissostichus</taxon>
    </lineage>
</organism>
<gene>
    <name evidence="1" type="ORF">F7725_001263</name>
</gene>
<keyword evidence="2" id="KW-1185">Reference proteome</keyword>
<sequence length="1608" mass="182696">MCDLDHSVMGTQLYLGVIVVTLFATTVANAEIKVQCEKDSISITLTIPSRLRQYAARYFLGNCMPSRFNVLPSGEGKAEFNYKLADCNFKRLMKGKHLIYKNELTFRPRPRSSPAAYVYPIECVYPRPKGWVPPFLNPGSGVAEGRGGLKFHMLLLNDSVKGNSRFLPRYHSSAIILYLQSFKFGLGEENNNIFVLKGGALKCFKAMLMYLSLNDCCFLRWELLDDPMQSSMCDCCSRTCNTRSKRGDEWESNGFWHTSVLGPLIIMDPSQQNAHNASEVSIADQVYKWCHFLCDLDHSVMGTQLYLGVIVVTLFATTVANAEIKVQCEKDSISITLTIPSRLRQYAARYFLGNCMPSRFNVLPSGEGKAEFNYKLADCNFKRLMKGKHLIYKNELTFRPRPRSSPAAYVYPIECVYPRCLLDSVKGNSRFLPRYHSSAIILYLQSFKFGLGEEVRGWELLDDPMQSSMCDCCSRTCNTRSKRGDEWESNGFWHTSVLGPLIIMDPSQQNAHNASEVSIADQDHSVMGTQLYLGVIVVTLFATTVANAEIKVQCEKDSISITLTIPSRLRQYAARYFLGNCMPSRFNVLPSGEGKAEFNYKLADCNFKRLMKGKHLIYKNELTFRPRPRSSPAAYVYPIECVYPRCLLDSVKGNSRFLPRYHSSAIILYLQSFKFGLGEEVRGWELLDDPMQSSMCDCCSRTCNTRSKRGDEWGIAFMLTCMLFLYSIVLFHDEVIVVFSTSESNGFWHTSVLGPLIIMDPSQQNAHNASEVSIADQVYKWCHFLCDLDHSVMGTQLYLGVIVVTLFATTVANAEIKVQCEKDSISITLTIPSRLRQYAARYFLGNCMPSRFNVLPSGEGKAEFNYKLADCNFKRLMKGKHLIYKNELTFRPRPRSSPAAYVYPIECVYPRCLLDSVKGNSRFLPRYHSSAIILYLQSFKFGSARRWELLDDPMQSSMCDCCSRTCNTRSKRGDEWESNGFWHTSVLGPLIIMDPSQQNAHNASEVSIADQVYKWCHFLCDLDHSVMGTQLYLGVIVVTLFATTVANAEIKVQCEKDSISITLTIPSRLRQYAARYFLGNCMPSRFNVLPSGEGKAEFNYKLADCNFKRLMKGKHLIYKNELTFRPRPRSSPAAYVYPIECVYPRCLLDSVKGNSRFLPRYHSSAIILYLQSFKFGLGEEVRGWELLDDPMQSSMCDCCSRTCNTRSKRGDEWESNGFWHTSVLGPLIIMDPSQQNAHNASEVSIADQVYKWCHFLCDLDHSVMGTQLYLGVIVVTLFATTVANAEIKVQCEKDSISITLTIPSRLRQYAARYFLGNCMPSRFNVLPSGEGKAEFNYKLADCNFKRLMKGKHLIYKNELTFRPRPRSSPAAYVYPIECVYPRCLLDSVKGNSRFLPRYHSSAIILYLQSFKFGLGEEVRGLNDCCFLRWELLDDPMQSSMCDCCSRTCNTRSKRGDEWVFFMMKLLLSFSTSESNGFWHTSVLGPLIIMDPSQQNAHNASEVSIADQVYKWCHFLCDLDHSVMGTQLYLGVIVVTLFATTVANAEIKVQCEKDSISITLTIPSRLRQYAARYFLGNCMPSRFNVLPSGEGKAEFNYKLADCNFKRLVM</sequence>
<dbReference type="Gene3D" id="2.60.40.3210">
    <property type="entry name" value="Zona pellucida, ZP-N domain"/>
    <property type="match status" value="6"/>
</dbReference>
<dbReference type="PANTHER" id="PTHR11576">
    <property type="entry name" value="ZONA PELLUCIDA SPERM-BINDING PROTEIN 3"/>
    <property type="match status" value="1"/>
</dbReference>
<evidence type="ECO:0000313" key="1">
    <source>
        <dbReference type="EMBL" id="KAF3861008.1"/>
    </source>
</evidence>
<dbReference type="OrthoDB" id="9928644at2759"/>